<dbReference type="AlphaFoldDB" id="A0AAP5IEG6"/>
<feature type="transmembrane region" description="Helical" evidence="8">
    <location>
        <begin position="259"/>
        <end position="278"/>
    </location>
</feature>
<accession>A0AAP5IEG6</accession>
<dbReference type="InterPro" id="IPR050297">
    <property type="entry name" value="LipidA_mod_glycosyltrf_83"/>
</dbReference>
<comment type="subcellular location">
    <subcellularLocation>
        <location evidence="1">Cell membrane</location>
        <topology evidence="1">Multi-pass membrane protein</topology>
    </subcellularLocation>
</comment>
<dbReference type="GO" id="GO:0009103">
    <property type="term" value="P:lipopolysaccharide biosynthetic process"/>
    <property type="evidence" value="ECO:0007669"/>
    <property type="project" value="UniProtKB-ARBA"/>
</dbReference>
<evidence type="ECO:0000256" key="8">
    <source>
        <dbReference type="SAM" id="Phobius"/>
    </source>
</evidence>
<sequence length="532" mass="62261">MRMLYFSKKNYNYTILFVIILAICVRLLGLDKGIWGDEDFSIAMISNKSLWQMLQDLRTDTHPPLHYIFLYLWSKISHREEFLRCLALIFDLGTLILVVKWLEKYSYLAGILGGIFWATTPMSLRFSQEIRSYSLLVFATALVFFFASRLIDKPEKSSGYIGLAFSLTVAVSTHLVGIMLLAPICVFILLMKKEKRIHFCKAVMALSIPVIVFLFFDLFYLFQLSNHTAYWWMPKVSFQLILSNIDYVLGFSSLNLPSYLDHINEFIIFGFFSILVAFGAWQRNFPFLITVIIYWLEVIIYSIVKTPIFWYRNLLPSLIPLIGFIVLQITTIQKKKIKIACLIVFMTFSLIFLQNWITNQAWKPIEDFKPVAQLVQSRWQKRDLILFYPGYITHQIVHYFTELPSESIIEVTPGNDLKEVQLEINQKVATINEMLIRNNNIYLIIRVDLLVPKELEKYSQLLEIIKSKLKRTLELNVFLIISHDLTIVRDFETVPKMLNILESKFGKPSSYKDFKSYIESHYKLPSQNISYS</sequence>
<evidence type="ECO:0000313" key="9">
    <source>
        <dbReference type="EMBL" id="MDR9897435.1"/>
    </source>
</evidence>
<evidence type="ECO:0000313" key="10">
    <source>
        <dbReference type="Proteomes" id="UP000667802"/>
    </source>
</evidence>
<dbReference type="Proteomes" id="UP000667802">
    <property type="component" value="Unassembled WGS sequence"/>
</dbReference>
<feature type="transmembrane region" description="Helical" evidence="8">
    <location>
        <begin position="133"/>
        <end position="151"/>
    </location>
</feature>
<feature type="transmembrane region" description="Helical" evidence="8">
    <location>
        <begin position="163"/>
        <end position="190"/>
    </location>
</feature>
<evidence type="ECO:0000256" key="2">
    <source>
        <dbReference type="ARBA" id="ARBA00022475"/>
    </source>
</evidence>
<feature type="transmembrane region" description="Helical" evidence="8">
    <location>
        <begin position="202"/>
        <end position="222"/>
    </location>
</feature>
<feature type="transmembrane region" description="Helical" evidence="8">
    <location>
        <begin position="285"/>
        <end position="304"/>
    </location>
</feature>
<gene>
    <name evidence="9" type="ORF">G7B40_023115</name>
</gene>
<evidence type="ECO:0000256" key="4">
    <source>
        <dbReference type="ARBA" id="ARBA00022679"/>
    </source>
</evidence>
<dbReference type="PANTHER" id="PTHR33908">
    <property type="entry name" value="MANNOSYLTRANSFERASE YKCB-RELATED"/>
    <property type="match status" value="1"/>
</dbReference>
<dbReference type="PANTHER" id="PTHR33908:SF11">
    <property type="entry name" value="MEMBRANE PROTEIN"/>
    <property type="match status" value="1"/>
</dbReference>
<feature type="transmembrane region" description="Helical" evidence="8">
    <location>
        <begin position="105"/>
        <end position="126"/>
    </location>
</feature>
<evidence type="ECO:0000256" key="7">
    <source>
        <dbReference type="ARBA" id="ARBA00023136"/>
    </source>
</evidence>
<dbReference type="EMBL" id="JAALHA020000012">
    <property type="protein sequence ID" value="MDR9897435.1"/>
    <property type="molecule type" value="Genomic_DNA"/>
</dbReference>
<dbReference type="EC" id="2.4.-.-" evidence="9"/>
<reference evidence="10" key="1">
    <citation type="journal article" date="2021" name="Science">
        <title>Hunting the eagle killer: A cyanobacterial neurotoxin causes vacuolar myelinopathy.</title>
        <authorList>
            <person name="Breinlinger S."/>
            <person name="Phillips T.J."/>
            <person name="Haram B.N."/>
            <person name="Mares J."/>
            <person name="Martinez Yerena J.A."/>
            <person name="Hrouzek P."/>
            <person name="Sobotka R."/>
            <person name="Henderson W.M."/>
            <person name="Schmieder P."/>
            <person name="Williams S.M."/>
            <person name="Lauderdale J.D."/>
            <person name="Wilde H.D."/>
            <person name="Gerrin W."/>
            <person name="Kust A."/>
            <person name="Washington J.W."/>
            <person name="Wagner C."/>
            <person name="Geier B."/>
            <person name="Liebeke M."/>
            <person name="Enke H."/>
            <person name="Niedermeyer T.H.J."/>
            <person name="Wilde S.B."/>
        </authorList>
    </citation>
    <scope>NUCLEOTIDE SEQUENCE [LARGE SCALE GENOMIC DNA]</scope>
    <source>
        <strain evidence="10">Thurmond2011</strain>
    </source>
</reference>
<feature type="transmembrane region" description="Helical" evidence="8">
    <location>
        <begin position="339"/>
        <end position="357"/>
    </location>
</feature>
<keyword evidence="7 8" id="KW-0472">Membrane</keyword>
<dbReference type="RefSeq" id="WP_310834088.1">
    <property type="nucleotide sequence ID" value="NZ_JAALHA020000012.1"/>
</dbReference>
<proteinExistence type="predicted"/>
<keyword evidence="2" id="KW-1003">Cell membrane</keyword>
<keyword evidence="6 8" id="KW-1133">Transmembrane helix</keyword>
<keyword evidence="10" id="KW-1185">Reference proteome</keyword>
<feature type="transmembrane region" description="Helical" evidence="8">
    <location>
        <begin position="12"/>
        <end position="29"/>
    </location>
</feature>
<protein>
    <submittedName>
        <fullName evidence="9">Glycosyltransferase family 39 protein</fullName>
        <ecNumber evidence="9">2.4.-.-</ecNumber>
    </submittedName>
</protein>
<feature type="transmembrane region" description="Helical" evidence="8">
    <location>
        <begin position="310"/>
        <end position="327"/>
    </location>
</feature>
<organism evidence="9 10">
    <name type="scientific">Aetokthonos hydrillicola Thurmond2011</name>
    <dbReference type="NCBI Taxonomy" id="2712845"/>
    <lineage>
        <taxon>Bacteria</taxon>
        <taxon>Bacillati</taxon>
        <taxon>Cyanobacteriota</taxon>
        <taxon>Cyanophyceae</taxon>
        <taxon>Nostocales</taxon>
        <taxon>Hapalosiphonaceae</taxon>
        <taxon>Aetokthonos</taxon>
    </lineage>
</organism>
<keyword evidence="3 9" id="KW-0328">Glycosyltransferase</keyword>
<keyword evidence="4 9" id="KW-0808">Transferase</keyword>
<comment type="caution">
    <text evidence="9">The sequence shown here is derived from an EMBL/GenBank/DDBJ whole genome shotgun (WGS) entry which is preliminary data.</text>
</comment>
<evidence type="ECO:0000256" key="3">
    <source>
        <dbReference type="ARBA" id="ARBA00022676"/>
    </source>
</evidence>
<dbReference type="GO" id="GO:0016763">
    <property type="term" value="F:pentosyltransferase activity"/>
    <property type="evidence" value="ECO:0007669"/>
    <property type="project" value="TreeGrafter"/>
</dbReference>
<name>A0AAP5IEG6_9CYAN</name>
<evidence type="ECO:0000256" key="5">
    <source>
        <dbReference type="ARBA" id="ARBA00022692"/>
    </source>
</evidence>
<keyword evidence="5 8" id="KW-0812">Transmembrane</keyword>
<evidence type="ECO:0000256" key="1">
    <source>
        <dbReference type="ARBA" id="ARBA00004651"/>
    </source>
</evidence>
<dbReference type="GO" id="GO:0005886">
    <property type="term" value="C:plasma membrane"/>
    <property type="evidence" value="ECO:0007669"/>
    <property type="project" value="UniProtKB-SubCell"/>
</dbReference>
<evidence type="ECO:0000256" key="6">
    <source>
        <dbReference type="ARBA" id="ARBA00022989"/>
    </source>
</evidence>